<feature type="signal peptide" evidence="8">
    <location>
        <begin position="1"/>
        <end position="26"/>
    </location>
</feature>
<dbReference type="STRING" id="478820.A0A196SGQ8"/>
<dbReference type="PANTHER" id="PTHR23514:SF3">
    <property type="entry name" value="BYPASS OF STOP CODON PROTEIN 6"/>
    <property type="match status" value="1"/>
</dbReference>
<sequence length="408" mass="45659">METISKTSFWLLTIGLFLCNWTNGFCDSIRSVTYSMMKDEVPLSYSQYGGLQSLGLFSYVIWAFAAASVLDSMGYKLTFVISIIASIVGNLLTITSKNYLLILGSQFFATSLLGVLDDCPTSLAVIVFTKHSGALFCIMSGIYGLGAFVGPLWAKWIMDTFPKYTYRGIYVSMNIPILLVLLFLAFIPFAINHPRKKEDAQKEHMSVWQCVKSPMIWYCGLMLIMMTTAERSTLFWGSVYVKEVLHLTEDDGALLNSRFYFCFMVARFLGGFVTDWLGPFLMEYIIIPAGIVVYVIGFAMGAKGVYVLPLVGIFVSLYFPTFIVSTSRYWGDDCAIPVACILPIQCGIGALIQSALGVINERYGPQYAYWAAVPCAAIALLMFIFYHVMAIRREKERESLLNKEQIAV</sequence>
<comment type="similarity">
    <text evidence="2">Belongs to the major facilitator superfamily.</text>
</comment>
<feature type="transmembrane region" description="Helical" evidence="7">
    <location>
        <begin position="50"/>
        <end position="70"/>
    </location>
</feature>
<dbReference type="GO" id="GO:0022857">
    <property type="term" value="F:transmembrane transporter activity"/>
    <property type="evidence" value="ECO:0007669"/>
    <property type="project" value="InterPro"/>
</dbReference>
<dbReference type="GO" id="GO:0012505">
    <property type="term" value="C:endomembrane system"/>
    <property type="evidence" value="ECO:0007669"/>
    <property type="project" value="UniProtKB-SubCell"/>
</dbReference>
<protein>
    <submittedName>
        <fullName evidence="9">FucP Fucose permease transporter</fullName>
    </submittedName>
</protein>
<evidence type="ECO:0000256" key="1">
    <source>
        <dbReference type="ARBA" id="ARBA00004127"/>
    </source>
</evidence>
<dbReference type="PANTHER" id="PTHR23514">
    <property type="entry name" value="BYPASS OF STOP CODON PROTEIN 6"/>
    <property type="match status" value="1"/>
</dbReference>
<evidence type="ECO:0000313" key="9">
    <source>
        <dbReference type="EMBL" id="OAO15144.1"/>
    </source>
</evidence>
<feature type="transmembrane region" description="Helical" evidence="7">
    <location>
        <begin position="336"/>
        <end position="356"/>
    </location>
</feature>
<feature type="chain" id="PRO_5008274615" evidence="8">
    <location>
        <begin position="27"/>
        <end position="408"/>
    </location>
</feature>
<evidence type="ECO:0000256" key="4">
    <source>
        <dbReference type="ARBA" id="ARBA00022692"/>
    </source>
</evidence>
<evidence type="ECO:0000313" key="10">
    <source>
        <dbReference type="Proteomes" id="UP000078348"/>
    </source>
</evidence>
<keyword evidence="10" id="KW-1185">Reference proteome</keyword>
<dbReference type="InterPro" id="IPR036259">
    <property type="entry name" value="MFS_trans_sf"/>
</dbReference>
<feature type="transmembrane region" description="Helical" evidence="7">
    <location>
        <begin position="281"/>
        <end position="300"/>
    </location>
</feature>
<feature type="transmembrane region" description="Helical" evidence="7">
    <location>
        <begin position="107"/>
        <end position="128"/>
    </location>
</feature>
<dbReference type="GO" id="GO:0016020">
    <property type="term" value="C:membrane"/>
    <property type="evidence" value="ECO:0007669"/>
    <property type="project" value="TreeGrafter"/>
</dbReference>
<dbReference type="InterPro" id="IPR051788">
    <property type="entry name" value="MFS_Transporter"/>
</dbReference>
<dbReference type="Proteomes" id="UP000078348">
    <property type="component" value="Unassembled WGS sequence"/>
</dbReference>
<keyword evidence="3" id="KW-0813">Transport</keyword>
<gene>
    <name evidence="9" type="ORF">AV274_3130</name>
</gene>
<evidence type="ECO:0000256" key="6">
    <source>
        <dbReference type="ARBA" id="ARBA00023136"/>
    </source>
</evidence>
<evidence type="ECO:0000256" key="5">
    <source>
        <dbReference type="ARBA" id="ARBA00022989"/>
    </source>
</evidence>
<feature type="transmembrane region" description="Helical" evidence="7">
    <location>
        <begin position="215"/>
        <end position="237"/>
    </location>
</feature>
<keyword evidence="4 7" id="KW-0812">Transmembrane</keyword>
<feature type="transmembrane region" description="Helical" evidence="7">
    <location>
        <begin position="306"/>
        <end position="324"/>
    </location>
</feature>
<feature type="transmembrane region" description="Helical" evidence="7">
    <location>
        <begin position="135"/>
        <end position="154"/>
    </location>
</feature>
<dbReference type="EMBL" id="LXWW01000168">
    <property type="protein sequence ID" value="OAO15144.1"/>
    <property type="molecule type" value="Genomic_DNA"/>
</dbReference>
<dbReference type="SUPFAM" id="SSF103473">
    <property type="entry name" value="MFS general substrate transporter"/>
    <property type="match status" value="1"/>
</dbReference>
<keyword evidence="8" id="KW-0732">Signal</keyword>
<organism evidence="9 10">
    <name type="scientific">Blastocystis sp. subtype 1 (strain ATCC 50177 / NandII)</name>
    <dbReference type="NCBI Taxonomy" id="478820"/>
    <lineage>
        <taxon>Eukaryota</taxon>
        <taxon>Sar</taxon>
        <taxon>Stramenopiles</taxon>
        <taxon>Bigyra</taxon>
        <taxon>Opalozoa</taxon>
        <taxon>Opalinata</taxon>
        <taxon>Blastocystidae</taxon>
        <taxon>Blastocystis</taxon>
    </lineage>
</organism>
<proteinExistence type="inferred from homology"/>
<keyword evidence="6 7" id="KW-0472">Membrane</keyword>
<dbReference type="OrthoDB" id="413079at2759"/>
<dbReference type="Gene3D" id="1.20.1250.20">
    <property type="entry name" value="MFS general substrate transporter like domains"/>
    <property type="match status" value="2"/>
</dbReference>
<feature type="transmembrane region" description="Helical" evidence="7">
    <location>
        <begin position="77"/>
        <end position="95"/>
    </location>
</feature>
<keyword evidence="5 7" id="KW-1133">Transmembrane helix</keyword>
<evidence type="ECO:0000256" key="8">
    <source>
        <dbReference type="SAM" id="SignalP"/>
    </source>
</evidence>
<accession>A0A196SGQ8</accession>
<dbReference type="InterPro" id="IPR011701">
    <property type="entry name" value="MFS"/>
</dbReference>
<feature type="transmembrane region" description="Helical" evidence="7">
    <location>
        <begin position="174"/>
        <end position="194"/>
    </location>
</feature>
<evidence type="ECO:0000256" key="2">
    <source>
        <dbReference type="ARBA" id="ARBA00008335"/>
    </source>
</evidence>
<evidence type="ECO:0000256" key="3">
    <source>
        <dbReference type="ARBA" id="ARBA00022448"/>
    </source>
</evidence>
<feature type="transmembrane region" description="Helical" evidence="7">
    <location>
        <begin position="368"/>
        <end position="389"/>
    </location>
</feature>
<dbReference type="Pfam" id="PF07690">
    <property type="entry name" value="MFS_1"/>
    <property type="match status" value="1"/>
</dbReference>
<comment type="caution">
    <text evidence="9">The sequence shown here is derived from an EMBL/GenBank/DDBJ whole genome shotgun (WGS) entry which is preliminary data.</text>
</comment>
<comment type="subcellular location">
    <subcellularLocation>
        <location evidence="1">Endomembrane system</location>
        <topology evidence="1">Multi-pass membrane protein</topology>
    </subcellularLocation>
</comment>
<dbReference type="AlphaFoldDB" id="A0A196SGQ8"/>
<evidence type="ECO:0000256" key="7">
    <source>
        <dbReference type="SAM" id="Phobius"/>
    </source>
</evidence>
<name>A0A196SGQ8_BLAHN</name>
<reference evidence="9" key="1">
    <citation type="submission" date="2016-05" db="EMBL/GenBank/DDBJ databases">
        <title>Nuclear genome of Blastocystis sp. subtype 1 NandII.</title>
        <authorList>
            <person name="Gentekaki E."/>
            <person name="Curtis B."/>
            <person name="Stairs C."/>
            <person name="Eme L."/>
            <person name="Herman E."/>
            <person name="Klimes V."/>
            <person name="Arias M.C."/>
            <person name="Elias M."/>
            <person name="Hilliou F."/>
            <person name="Klute M."/>
            <person name="Malik S.-B."/>
            <person name="Pightling A."/>
            <person name="Rachubinski R."/>
            <person name="Salas D."/>
            <person name="Schlacht A."/>
            <person name="Suga H."/>
            <person name="Archibald J."/>
            <person name="Ball S.G."/>
            <person name="Clark G."/>
            <person name="Dacks J."/>
            <person name="Van Der Giezen M."/>
            <person name="Tsaousis A."/>
            <person name="Roger A."/>
        </authorList>
    </citation>
    <scope>NUCLEOTIDE SEQUENCE [LARGE SCALE GENOMIC DNA]</scope>
    <source>
        <strain evidence="9">NandII</strain>
    </source>
</reference>